<comment type="caution">
    <text evidence="2">The sequence shown here is derived from an EMBL/GenBank/DDBJ whole genome shotgun (WGS) entry which is preliminary data.</text>
</comment>
<feature type="transmembrane region" description="Helical" evidence="1">
    <location>
        <begin position="200"/>
        <end position="218"/>
    </location>
</feature>
<dbReference type="AlphaFoldDB" id="A0A2V4UQQ9"/>
<evidence type="ECO:0000313" key="2">
    <source>
        <dbReference type="EMBL" id="PYE42423.1"/>
    </source>
</evidence>
<accession>A0A2V4UQQ9</accession>
<proteinExistence type="predicted"/>
<feature type="transmembrane region" description="Helical" evidence="1">
    <location>
        <begin position="175"/>
        <end position="194"/>
    </location>
</feature>
<dbReference type="GO" id="GO:0016020">
    <property type="term" value="C:membrane"/>
    <property type="evidence" value="ECO:0007669"/>
    <property type="project" value="InterPro"/>
</dbReference>
<keyword evidence="1" id="KW-0812">Transmembrane</keyword>
<feature type="transmembrane region" description="Helical" evidence="1">
    <location>
        <begin position="355"/>
        <end position="377"/>
    </location>
</feature>
<evidence type="ECO:0000256" key="1">
    <source>
        <dbReference type="SAM" id="Phobius"/>
    </source>
</evidence>
<feature type="transmembrane region" description="Helical" evidence="1">
    <location>
        <begin position="140"/>
        <end position="163"/>
    </location>
</feature>
<feature type="transmembrane region" description="Helical" evidence="1">
    <location>
        <begin position="29"/>
        <end position="48"/>
    </location>
</feature>
<keyword evidence="1" id="KW-1133">Transmembrane helix</keyword>
<feature type="transmembrane region" description="Helical" evidence="1">
    <location>
        <begin position="110"/>
        <end position="134"/>
    </location>
</feature>
<dbReference type="EMBL" id="QJSW01000036">
    <property type="protein sequence ID" value="PYE42423.1"/>
    <property type="molecule type" value="Genomic_DNA"/>
</dbReference>
<dbReference type="Pfam" id="PF05975">
    <property type="entry name" value="EcsB"/>
    <property type="match status" value="1"/>
</dbReference>
<feature type="transmembrane region" description="Helical" evidence="1">
    <location>
        <begin position="316"/>
        <end position="334"/>
    </location>
</feature>
<dbReference type="InterPro" id="IPR010288">
    <property type="entry name" value="EcsB_ABC"/>
</dbReference>
<name>A0A2V4UQQ9_PAEBA</name>
<feature type="transmembrane region" description="Helical" evidence="1">
    <location>
        <begin position="383"/>
        <end position="410"/>
    </location>
</feature>
<reference evidence="2 3" key="1">
    <citation type="submission" date="2018-06" db="EMBL/GenBank/DDBJ databases">
        <title>Genomic Encyclopedia of Type Strains, Phase III (KMG-III): the genomes of soil and plant-associated and newly described type strains.</title>
        <authorList>
            <person name="Whitman W."/>
        </authorList>
    </citation>
    <scope>NUCLEOTIDE SEQUENCE [LARGE SCALE GENOMIC DNA]</scope>
    <source>
        <strain evidence="2 3">CECT 7022</strain>
    </source>
</reference>
<feature type="transmembrane region" description="Helical" evidence="1">
    <location>
        <begin position="68"/>
        <end position="89"/>
    </location>
</feature>
<evidence type="ECO:0000313" key="3">
    <source>
        <dbReference type="Proteomes" id="UP000247790"/>
    </source>
</evidence>
<dbReference type="Proteomes" id="UP000247790">
    <property type="component" value="Unassembled WGS sequence"/>
</dbReference>
<gene>
    <name evidence="2" type="ORF">DFQ00_13628</name>
</gene>
<feature type="transmembrane region" description="Helical" evidence="1">
    <location>
        <begin position="293"/>
        <end position="310"/>
    </location>
</feature>
<keyword evidence="1" id="KW-0472">Membrane</keyword>
<protein>
    <submittedName>
        <fullName evidence="2">ABC-2 type transport system permease protein</fullName>
    </submittedName>
</protein>
<sequence>MEHKRYTPQLLYQRRHKEHIREQWRNVKFVVDWTVWLYLLIPGLLYFAGWYTSLWTKSLPAWAAGLPLPFLTVILELVMLTGGVLLFVEEADVLFLKSRSLWMRTLMKRGLLRVLWLQLGKMMLITALVAPLLVRVYEMSIYQIVLTSIWLGVAASFQVIAIHMIKVRHTGWRRWLFMALLVISTGWMTVRTSTWMLGEAWKIVLSITVVSLMLVTIMKLRLLMKGTFEGDVREDLRSRLRLTALMLSQAVSKPKPQKTHTIVFRKSRPLFRKRSIPNRTAEIGFKAFFRNSATLKLYFQLSGLSLAAVALPPFPVNMIVCGLLIFMLTLMLYRSWDGLATSEYMKLVINYDSDALHVAGLVMVRMLLFPLVTLMGYVMGVTWLGWLAGFMTAVGTLAFAYVVVSVTGWVRQIRTE</sequence>
<organism evidence="2 3">
    <name type="scientific">Paenibacillus barcinonensis</name>
    <dbReference type="NCBI Taxonomy" id="198119"/>
    <lineage>
        <taxon>Bacteria</taxon>
        <taxon>Bacillati</taxon>
        <taxon>Bacillota</taxon>
        <taxon>Bacilli</taxon>
        <taxon>Bacillales</taxon>
        <taxon>Paenibacillaceae</taxon>
        <taxon>Paenibacillus</taxon>
    </lineage>
</organism>